<evidence type="ECO:0000313" key="4">
    <source>
        <dbReference type="RefSeq" id="XP_017888012.1"/>
    </source>
</evidence>
<feature type="compositionally biased region" description="Low complexity" evidence="1">
    <location>
        <begin position="257"/>
        <end position="283"/>
    </location>
</feature>
<keyword evidence="2" id="KW-1133">Transmembrane helix</keyword>
<gene>
    <name evidence="4 5" type="primary">LOC108629685</name>
</gene>
<evidence type="ECO:0000313" key="5">
    <source>
        <dbReference type="RefSeq" id="XP_026673274.1"/>
    </source>
</evidence>
<evidence type="ECO:0000256" key="1">
    <source>
        <dbReference type="SAM" id="MobiDB-lite"/>
    </source>
</evidence>
<dbReference type="RefSeq" id="XP_026673274.1">
    <property type="nucleotide sequence ID" value="XM_026817473.1"/>
</dbReference>
<feature type="transmembrane region" description="Helical" evidence="2">
    <location>
        <begin position="94"/>
        <end position="116"/>
    </location>
</feature>
<evidence type="ECO:0000313" key="3">
    <source>
        <dbReference type="Proteomes" id="UP000694925"/>
    </source>
</evidence>
<sequence>MATTEGKSCHDDSDCSKKQYCYHVAKLCVDYTQCIRYNREENAEKGARDPSQCGPCLPGYTADELVTGEMAMLCKKTNNQENTFEEDGQGNNTLVYVMVVVLVFVLAACILIYLFCRRRSPKRQGKMKLGQELLAVEPTAPPLENSTLISYKETSPVSSNNNQNLKDKNRLARASGYVPPRWIRPNPNYNDSGNENLNVMDQMNAVSNTSAGDNSNWAPEQLAIEVTDGDVIGYAREQIDNTLNTVLVQANNPPSFNAAQGNNSNNNDDNNNASSSGSDSAQGSRERGRTSNILISQKISMNVNLINGDS</sequence>
<dbReference type="GeneID" id="108629685"/>
<evidence type="ECO:0000256" key="2">
    <source>
        <dbReference type="SAM" id="Phobius"/>
    </source>
</evidence>
<feature type="region of interest" description="Disordered" evidence="1">
    <location>
        <begin position="251"/>
        <end position="292"/>
    </location>
</feature>
<proteinExistence type="predicted"/>
<keyword evidence="3" id="KW-1185">Reference proteome</keyword>
<dbReference type="AlphaFoldDB" id="A0AAJ7JAF8"/>
<name>A0AAJ7JAF8_9HYME</name>
<protein>
    <submittedName>
        <fullName evidence="4 5">Uncharacterized protein DDB_G0292186-like</fullName>
    </submittedName>
</protein>
<keyword evidence="2" id="KW-0812">Transmembrane</keyword>
<accession>A0AAJ7JAF8</accession>
<organism evidence="3 4">
    <name type="scientific">Ceratina calcarata</name>
    <dbReference type="NCBI Taxonomy" id="156304"/>
    <lineage>
        <taxon>Eukaryota</taxon>
        <taxon>Metazoa</taxon>
        <taxon>Ecdysozoa</taxon>
        <taxon>Arthropoda</taxon>
        <taxon>Hexapoda</taxon>
        <taxon>Insecta</taxon>
        <taxon>Pterygota</taxon>
        <taxon>Neoptera</taxon>
        <taxon>Endopterygota</taxon>
        <taxon>Hymenoptera</taxon>
        <taxon>Apocrita</taxon>
        <taxon>Aculeata</taxon>
        <taxon>Apoidea</taxon>
        <taxon>Anthophila</taxon>
        <taxon>Apidae</taxon>
        <taxon>Ceratina</taxon>
        <taxon>Zadontomerus</taxon>
    </lineage>
</organism>
<dbReference type="RefSeq" id="XP_017888012.1">
    <property type="nucleotide sequence ID" value="XM_018032523.2"/>
</dbReference>
<keyword evidence="2" id="KW-0472">Membrane</keyword>
<dbReference type="KEGG" id="ccal:108629685"/>
<dbReference type="Proteomes" id="UP000694925">
    <property type="component" value="Unplaced"/>
</dbReference>
<reference evidence="4 5" key="1">
    <citation type="submission" date="2025-04" db="UniProtKB">
        <authorList>
            <consortium name="RefSeq"/>
        </authorList>
    </citation>
    <scope>IDENTIFICATION</scope>
    <source>
        <tissue evidence="4 5">Whole body</tissue>
    </source>
</reference>